<dbReference type="AlphaFoldDB" id="A0AAD6IQB1"/>
<feature type="region of interest" description="Disordered" evidence="1">
    <location>
        <begin position="168"/>
        <end position="208"/>
    </location>
</feature>
<feature type="compositionally biased region" description="Polar residues" evidence="1">
    <location>
        <begin position="1"/>
        <end position="12"/>
    </location>
</feature>
<organism evidence="2 3">
    <name type="scientific">Drechslerella dactyloides</name>
    <name type="common">Nematode-trapping fungus</name>
    <name type="synonym">Arthrobotrys dactyloides</name>
    <dbReference type="NCBI Taxonomy" id="74499"/>
    <lineage>
        <taxon>Eukaryota</taxon>
        <taxon>Fungi</taxon>
        <taxon>Dikarya</taxon>
        <taxon>Ascomycota</taxon>
        <taxon>Pezizomycotina</taxon>
        <taxon>Orbiliomycetes</taxon>
        <taxon>Orbiliales</taxon>
        <taxon>Orbiliaceae</taxon>
        <taxon>Drechslerella</taxon>
    </lineage>
</organism>
<proteinExistence type="predicted"/>
<protein>
    <submittedName>
        <fullName evidence="2">Uncharacterized protein</fullName>
    </submittedName>
</protein>
<accession>A0AAD6IQB1</accession>
<reference evidence="2" key="1">
    <citation type="submission" date="2023-01" db="EMBL/GenBank/DDBJ databases">
        <title>The chitinases involved in constricting ring structure development in the nematode-trapping fungus Drechslerella dactyloides.</title>
        <authorList>
            <person name="Wang R."/>
            <person name="Zhang L."/>
            <person name="Tang P."/>
            <person name="Li S."/>
            <person name="Liang L."/>
        </authorList>
    </citation>
    <scope>NUCLEOTIDE SEQUENCE</scope>
    <source>
        <strain evidence="2">YMF1.00031</strain>
    </source>
</reference>
<comment type="caution">
    <text evidence="2">The sequence shown here is derived from an EMBL/GenBank/DDBJ whole genome shotgun (WGS) entry which is preliminary data.</text>
</comment>
<gene>
    <name evidence="2" type="ORF">Dda_8924</name>
</gene>
<name>A0AAD6IQB1_DREDA</name>
<dbReference type="EMBL" id="JAQGDS010000013">
    <property type="protein sequence ID" value="KAJ6256423.1"/>
    <property type="molecule type" value="Genomic_DNA"/>
</dbReference>
<sequence length="515" mass="56349">MYILRTRSTTMGLQRPKPTGHGGLMSAPPSTPLAVSRALPPVASTVNIHITNHNHFILTPPSTLPNQKHANRFTAVPVQAENASSPLLQRIAPFLSPFYSFLTPAATPKTRTVPVSPLVGPAEKQTEVQVEETHIVLTSEDFEDSQVVIPADEEEDMPFSFSAAAGTRSFADRQAQSESSTVVPSSPPQLHLSTDETEVPASELDSTPITSPLELDFALATAEDSEALRRRGAIPKPKLQPRKRGADARYPHRNRKSIPHCHDHDLRLANEPEGVDVVPCDWVRPHNSQRFNNYTNGDVQCAIPKCDSTDAQTCISTETYGPNSVWARTAPPGQTAESHRLRSRIRYLCSRCPQPAPQPPGGMGPIELCTCVLRDADGIPTDMWFQCGECAESAWFDCDSKFGGPDGVLVSRKKARRRKNKYGVIIRPRLGKGKELVEWRVKRCTCGRIAPSDGRYGAWCTWCMCPVDGVRGMELGGAATRSGVAFLQDGEVKEGKRVKKLRVGDEDGEDSGIGM</sequence>
<feature type="region of interest" description="Disordered" evidence="1">
    <location>
        <begin position="1"/>
        <end position="26"/>
    </location>
</feature>
<dbReference type="Proteomes" id="UP001221413">
    <property type="component" value="Unassembled WGS sequence"/>
</dbReference>
<evidence type="ECO:0000313" key="2">
    <source>
        <dbReference type="EMBL" id="KAJ6256423.1"/>
    </source>
</evidence>
<keyword evidence="3" id="KW-1185">Reference proteome</keyword>
<feature type="region of interest" description="Disordered" evidence="1">
    <location>
        <begin position="231"/>
        <end position="260"/>
    </location>
</feature>
<evidence type="ECO:0000313" key="3">
    <source>
        <dbReference type="Proteomes" id="UP001221413"/>
    </source>
</evidence>
<evidence type="ECO:0000256" key="1">
    <source>
        <dbReference type="SAM" id="MobiDB-lite"/>
    </source>
</evidence>